<protein>
    <submittedName>
        <fullName evidence="5">Transposase family protein</fullName>
    </submittedName>
</protein>
<evidence type="ECO:0000256" key="1">
    <source>
        <dbReference type="ARBA" id="ARBA00001968"/>
    </source>
</evidence>
<evidence type="ECO:0000313" key="5">
    <source>
        <dbReference type="EMBL" id="MFC4508073.1"/>
    </source>
</evidence>
<evidence type="ECO:0000259" key="4">
    <source>
        <dbReference type="Pfam" id="PF13359"/>
    </source>
</evidence>
<dbReference type="InterPro" id="IPR027806">
    <property type="entry name" value="HARBI1_dom"/>
</dbReference>
<dbReference type="Proteomes" id="UP001595839">
    <property type="component" value="Unassembled WGS sequence"/>
</dbReference>
<dbReference type="Pfam" id="PF13359">
    <property type="entry name" value="DDE_Tnp_4"/>
    <property type="match status" value="1"/>
</dbReference>
<sequence length="163" mass="18501">MSLEIGRREWSRRRRPRDRGHLRRAGARTLREAGRHTYADESFRPSSARRIRRPRPGRLQETSRCSGLTKLRSAQHCEDITGLGDGAYVNTSICAPHRRRPGRPLPAGEEAGSTAHRQIRAWVEHAFARVRNFKILRGCRRSGGGLHRTVHAVARMRSLTLAA</sequence>
<evidence type="ECO:0000256" key="2">
    <source>
        <dbReference type="ARBA" id="ARBA00022723"/>
    </source>
</evidence>
<feature type="region of interest" description="Disordered" evidence="3">
    <location>
        <begin position="1"/>
        <end position="61"/>
    </location>
</feature>
<comment type="caution">
    <text evidence="5">The sequence shown here is derived from an EMBL/GenBank/DDBJ whole genome shotgun (WGS) entry which is preliminary data.</text>
</comment>
<evidence type="ECO:0000313" key="6">
    <source>
        <dbReference type="Proteomes" id="UP001595839"/>
    </source>
</evidence>
<keyword evidence="6" id="KW-1185">Reference proteome</keyword>
<feature type="domain" description="DDE Tnp4" evidence="4">
    <location>
        <begin position="55"/>
        <end position="141"/>
    </location>
</feature>
<organism evidence="5 6">
    <name type="scientific">Streptomyces vulcanius</name>
    <dbReference type="NCBI Taxonomy" id="1441876"/>
    <lineage>
        <taxon>Bacteria</taxon>
        <taxon>Bacillati</taxon>
        <taxon>Actinomycetota</taxon>
        <taxon>Actinomycetes</taxon>
        <taxon>Kitasatosporales</taxon>
        <taxon>Streptomycetaceae</taxon>
        <taxon>Streptomyces</taxon>
    </lineage>
</organism>
<feature type="compositionally biased region" description="Basic residues" evidence="3">
    <location>
        <begin position="47"/>
        <end position="56"/>
    </location>
</feature>
<comment type="cofactor">
    <cofactor evidence="1">
        <name>a divalent metal cation</name>
        <dbReference type="ChEBI" id="CHEBI:60240"/>
    </cofactor>
</comment>
<dbReference type="RefSeq" id="WP_381187072.1">
    <property type="nucleotide sequence ID" value="NZ_JBHSFK010000067.1"/>
</dbReference>
<evidence type="ECO:0000256" key="3">
    <source>
        <dbReference type="SAM" id="MobiDB-lite"/>
    </source>
</evidence>
<dbReference type="EMBL" id="JBHSFK010000067">
    <property type="protein sequence ID" value="MFC4508073.1"/>
    <property type="molecule type" value="Genomic_DNA"/>
</dbReference>
<feature type="compositionally biased region" description="Basic and acidic residues" evidence="3">
    <location>
        <begin position="29"/>
        <end position="43"/>
    </location>
</feature>
<gene>
    <name evidence="5" type="ORF">ACFPIH_53245</name>
</gene>
<keyword evidence="2" id="KW-0479">Metal-binding</keyword>
<name>A0ABV9B728_9ACTN</name>
<feature type="compositionally biased region" description="Basic residues" evidence="3">
    <location>
        <begin position="10"/>
        <end position="26"/>
    </location>
</feature>
<accession>A0ABV9B728</accession>
<proteinExistence type="predicted"/>
<reference evidence="6" key="1">
    <citation type="journal article" date="2019" name="Int. J. Syst. Evol. Microbiol.">
        <title>The Global Catalogue of Microorganisms (GCM) 10K type strain sequencing project: providing services to taxonomists for standard genome sequencing and annotation.</title>
        <authorList>
            <consortium name="The Broad Institute Genomics Platform"/>
            <consortium name="The Broad Institute Genome Sequencing Center for Infectious Disease"/>
            <person name="Wu L."/>
            <person name="Ma J."/>
        </authorList>
    </citation>
    <scope>NUCLEOTIDE SEQUENCE [LARGE SCALE GENOMIC DNA]</scope>
    <source>
        <strain evidence="6">CGMCC 4.7177</strain>
    </source>
</reference>